<comment type="caution">
    <text evidence="6">The sequence shown here is derived from an EMBL/GenBank/DDBJ whole genome shotgun (WGS) entry which is preliminary data.</text>
</comment>
<keyword evidence="3" id="KW-0520">NAD</keyword>
<dbReference type="Pfam" id="PF02146">
    <property type="entry name" value="SIR2"/>
    <property type="match status" value="1"/>
</dbReference>
<reference evidence="6" key="1">
    <citation type="submission" date="2023-07" db="EMBL/GenBank/DDBJ databases">
        <title>Comparative genomics of wheat-associated soil bacteria to identify genetic determinants of phenazine resistance.</title>
        <authorList>
            <person name="Mouncey N."/>
        </authorList>
    </citation>
    <scope>NUCLEOTIDE SEQUENCE</scope>
    <source>
        <strain evidence="6">V4I22</strain>
    </source>
</reference>
<dbReference type="PANTHER" id="PTHR11085:SF4">
    <property type="entry name" value="NAD-DEPENDENT PROTEIN DEACYLASE"/>
    <property type="match status" value="1"/>
</dbReference>
<keyword evidence="4" id="KW-0479">Metal-binding</keyword>
<accession>A0AAW8F9K7</accession>
<dbReference type="PROSITE" id="PS50305">
    <property type="entry name" value="SIRTUIN"/>
    <property type="match status" value="1"/>
</dbReference>
<dbReference type="GO" id="GO:0070403">
    <property type="term" value="F:NAD+ binding"/>
    <property type="evidence" value="ECO:0007669"/>
    <property type="project" value="InterPro"/>
</dbReference>
<dbReference type="GO" id="GO:0017136">
    <property type="term" value="F:histone deacetylase activity, NAD-dependent"/>
    <property type="evidence" value="ECO:0007669"/>
    <property type="project" value="TreeGrafter"/>
</dbReference>
<feature type="binding site" evidence="4">
    <location>
        <position position="119"/>
    </location>
    <ligand>
        <name>Zn(2+)</name>
        <dbReference type="ChEBI" id="CHEBI:29105"/>
    </ligand>
</feature>
<feature type="binding site" evidence="4">
    <location>
        <position position="122"/>
    </location>
    <ligand>
        <name>Zn(2+)</name>
        <dbReference type="ChEBI" id="CHEBI:29105"/>
    </ligand>
</feature>
<feature type="domain" description="Deacetylase sirtuin-type" evidence="5">
    <location>
        <begin position="1"/>
        <end position="242"/>
    </location>
</feature>
<dbReference type="InterPro" id="IPR003000">
    <property type="entry name" value="Sirtuin"/>
</dbReference>
<evidence type="ECO:0000256" key="1">
    <source>
        <dbReference type="ARBA" id="ARBA00012928"/>
    </source>
</evidence>
<dbReference type="RefSeq" id="WP_306974334.1">
    <property type="nucleotide sequence ID" value="NZ_JAUSZV010000005.1"/>
</dbReference>
<gene>
    <name evidence="6" type="ORF">QFZ22_002493</name>
</gene>
<feature type="binding site" evidence="4">
    <location>
        <position position="147"/>
    </location>
    <ligand>
        <name>Zn(2+)</name>
        <dbReference type="ChEBI" id="CHEBI:29105"/>
    </ligand>
</feature>
<dbReference type="AlphaFoldDB" id="A0AAW8F9K7"/>
<dbReference type="Proteomes" id="UP001234216">
    <property type="component" value="Unassembled WGS sequence"/>
</dbReference>
<dbReference type="GO" id="GO:0046872">
    <property type="term" value="F:metal ion binding"/>
    <property type="evidence" value="ECO:0007669"/>
    <property type="project" value="UniProtKB-KW"/>
</dbReference>
<evidence type="ECO:0000256" key="2">
    <source>
        <dbReference type="ARBA" id="ARBA00022679"/>
    </source>
</evidence>
<dbReference type="EMBL" id="JAUSZV010000005">
    <property type="protein sequence ID" value="MDQ0906508.1"/>
    <property type="molecule type" value="Genomic_DNA"/>
</dbReference>
<protein>
    <recommendedName>
        <fullName evidence="1">protein acetyllysine N-acetyltransferase</fullName>
        <ecNumber evidence="1">2.3.1.286</ecNumber>
    </recommendedName>
</protein>
<evidence type="ECO:0000313" key="6">
    <source>
        <dbReference type="EMBL" id="MDQ0906508.1"/>
    </source>
</evidence>
<dbReference type="PANTHER" id="PTHR11085">
    <property type="entry name" value="NAD-DEPENDENT PROTEIN DEACYLASE SIRTUIN-5, MITOCHONDRIAL-RELATED"/>
    <property type="match status" value="1"/>
</dbReference>
<evidence type="ECO:0000259" key="5">
    <source>
        <dbReference type="PROSITE" id="PS50305"/>
    </source>
</evidence>
<name>A0AAW8F9K7_9ACTN</name>
<dbReference type="EC" id="2.3.1.286" evidence="1"/>
<keyword evidence="6" id="KW-0012">Acyltransferase</keyword>
<evidence type="ECO:0000256" key="3">
    <source>
        <dbReference type="ARBA" id="ARBA00023027"/>
    </source>
</evidence>
<feature type="binding site" evidence="4">
    <location>
        <position position="144"/>
    </location>
    <ligand>
        <name>Zn(2+)</name>
        <dbReference type="ChEBI" id="CHEBI:29105"/>
    </ligand>
</feature>
<organism evidence="6 7">
    <name type="scientific">Streptomyces canus</name>
    <dbReference type="NCBI Taxonomy" id="58343"/>
    <lineage>
        <taxon>Bacteria</taxon>
        <taxon>Bacillati</taxon>
        <taxon>Actinomycetota</taxon>
        <taxon>Actinomycetes</taxon>
        <taxon>Kitasatosporales</taxon>
        <taxon>Streptomycetaceae</taxon>
        <taxon>Streptomyces</taxon>
        <taxon>Streptomyces aurantiacus group</taxon>
    </lineage>
</organism>
<dbReference type="Gene3D" id="3.40.50.1220">
    <property type="entry name" value="TPP-binding domain"/>
    <property type="match status" value="1"/>
</dbReference>
<dbReference type="InterPro" id="IPR026590">
    <property type="entry name" value="Ssirtuin_cat_dom"/>
</dbReference>
<sequence length="245" mass="26325">MTKPLVALLSGAGISTDSGIPDYRGPNGLWRKDPEAEKLVTYDYYMSDPEIRRRSWQMRRANRTLKAEPNAAHVAVAELERSGVPVRVITQNVDGLHQLAGMPARKVLELHGTARQVVCTKCHARGPMEDALGRVEAGEADPPCLECGGILKSATVMFGERLDPVVLGEAVAITKAYQVFVAVGTTLQVQPAADLAGVAVDHGARLVIVNADPTPYDDQADEVIREPIGTALPELLRRIGSFGGL</sequence>
<feature type="active site" description="Proton acceptor" evidence="4">
    <location>
        <position position="111"/>
    </location>
</feature>
<dbReference type="InterPro" id="IPR026591">
    <property type="entry name" value="Sirtuin_cat_small_dom_sf"/>
</dbReference>
<keyword evidence="4" id="KW-0862">Zinc</keyword>
<dbReference type="Gene3D" id="3.30.1600.10">
    <property type="entry name" value="SIR2/SIRT2 'Small Domain"/>
    <property type="match status" value="1"/>
</dbReference>
<proteinExistence type="predicted"/>
<dbReference type="InterPro" id="IPR050134">
    <property type="entry name" value="NAD-dep_sirtuin_deacylases"/>
</dbReference>
<evidence type="ECO:0000256" key="4">
    <source>
        <dbReference type="PROSITE-ProRule" id="PRU00236"/>
    </source>
</evidence>
<keyword evidence="2 6" id="KW-0808">Transferase</keyword>
<dbReference type="InterPro" id="IPR029035">
    <property type="entry name" value="DHS-like_NAD/FAD-binding_dom"/>
</dbReference>
<evidence type="ECO:0000313" key="7">
    <source>
        <dbReference type="Proteomes" id="UP001234216"/>
    </source>
</evidence>
<dbReference type="SUPFAM" id="SSF52467">
    <property type="entry name" value="DHS-like NAD/FAD-binding domain"/>
    <property type="match status" value="1"/>
</dbReference>